<dbReference type="Pfam" id="PF21694">
    <property type="entry name" value="DNA_pol3_delta_C"/>
    <property type="match status" value="1"/>
</dbReference>
<dbReference type="NCBIfam" id="TIGR01128">
    <property type="entry name" value="holA"/>
    <property type="match status" value="1"/>
</dbReference>
<reference evidence="11" key="2">
    <citation type="journal article" date="2012" name="PLoS ONE">
        <title>A Deeply Branching Thermophilic Bacterium with an Ancient Acetyl-CoA Pathway Dominates a Subsurface Ecosystem.</title>
        <authorList>
            <person name="Takami H."/>
            <person name="Noguchi H."/>
            <person name="Takaki Y."/>
            <person name="Uchiyama I."/>
            <person name="Toyoda A."/>
            <person name="Nishi S."/>
            <person name="Chee G.-J."/>
            <person name="Arai W."/>
            <person name="Nunoura T."/>
            <person name="Itoh T."/>
            <person name="Hattori M."/>
            <person name="Takai K."/>
        </authorList>
    </citation>
    <scope>NUCLEOTIDE SEQUENCE</scope>
</reference>
<evidence type="ECO:0000259" key="10">
    <source>
        <dbReference type="Pfam" id="PF21694"/>
    </source>
</evidence>
<dbReference type="InterPro" id="IPR010372">
    <property type="entry name" value="DNA_pol3_delta_N"/>
</dbReference>
<organism evidence="11">
    <name type="scientific">uncultured Planctomycetota bacterium</name>
    <dbReference type="NCBI Taxonomy" id="120965"/>
    <lineage>
        <taxon>Bacteria</taxon>
        <taxon>Pseudomonadati</taxon>
        <taxon>Planctomycetota</taxon>
        <taxon>environmental samples</taxon>
    </lineage>
</organism>
<dbReference type="PANTHER" id="PTHR34388:SF1">
    <property type="entry name" value="DNA POLYMERASE III SUBUNIT DELTA"/>
    <property type="match status" value="1"/>
</dbReference>
<comment type="similarity">
    <text evidence="7">Belongs to the DNA polymerase HolA subunit family.</text>
</comment>
<evidence type="ECO:0000256" key="4">
    <source>
        <dbReference type="ARBA" id="ARBA00022695"/>
    </source>
</evidence>
<evidence type="ECO:0000256" key="8">
    <source>
        <dbReference type="ARBA" id="ARBA00049244"/>
    </source>
</evidence>
<keyword evidence="6" id="KW-0239">DNA-directed DNA polymerase</keyword>
<dbReference type="InterPro" id="IPR008921">
    <property type="entry name" value="DNA_pol3_clamp-load_cplx_C"/>
</dbReference>
<evidence type="ECO:0000256" key="3">
    <source>
        <dbReference type="ARBA" id="ARBA00022679"/>
    </source>
</evidence>
<dbReference type="GO" id="GO:0006261">
    <property type="term" value="P:DNA-templated DNA replication"/>
    <property type="evidence" value="ECO:0007669"/>
    <property type="project" value="TreeGrafter"/>
</dbReference>
<dbReference type="AlphaFoldDB" id="H5SBZ5"/>
<evidence type="ECO:0000256" key="2">
    <source>
        <dbReference type="ARBA" id="ARBA00017703"/>
    </source>
</evidence>
<evidence type="ECO:0000313" key="11">
    <source>
        <dbReference type="EMBL" id="BAL53681.1"/>
    </source>
</evidence>
<evidence type="ECO:0000256" key="1">
    <source>
        <dbReference type="ARBA" id="ARBA00012417"/>
    </source>
</evidence>
<reference evidence="11" key="1">
    <citation type="journal article" date="2005" name="Environ. Microbiol.">
        <title>Genetic and functional properties of uncultivated thermophilic crenarchaeotes from a subsurface gold mine as revealed by analysis of genome fragments.</title>
        <authorList>
            <person name="Nunoura T."/>
            <person name="Hirayama H."/>
            <person name="Takami H."/>
            <person name="Oida H."/>
            <person name="Nishi S."/>
            <person name="Shimamura S."/>
            <person name="Suzuki Y."/>
            <person name="Inagaki F."/>
            <person name="Takai K."/>
            <person name="Nealson K.H."/>
            <person name="Horikoshi K."/>
        </authorList>
    </citation>
    <scope>NUCLEOTIDE SEQUENCE</scope>
</reference>
<proteinExistence type="inferred from homology"/>
<evidence type="ECO:0000256" key="7">
    <source>
        <dbReference type="ARBA" id="ARBA00034754"/>
    </source>
</evidence>
<feature type="domain" description="DNA polymerase III delta N-terminal" evidence="9">
    <location>
        <begin position="20"/>
        <end position="132"/>
    </location>
</feature>
<dbReference type="InterPro" id="IPR027417">
    <property type="entry name" value="P-loop_NTPase"/>
</dbReference>
<dbReference type="PANTHER" id="PTHR34388">
    <property type="entry name" value="DNA POLYMERASE III SUBUNIT DELTA"/>
    <property type="match status" value="1"/>
</dbReference>
<gene>
    <name evidence="11" type="ORF">HGMM_F07G10C09</name>
</gene>
<dbReference type="GO" id="GO:0009360">
    <property type="term" value="C:DNA polymerase III complex"/>
    <property type="evidence" value="ECO:0007669"/>
    <property type="project" value="InterPro"/>
</dbReference>
<keyword evidence="5" id="KW-0235">DNA replication</keyword>
<evidence type="ECO:0000256" key="6">
    <source>
        <dbReference type="ARBA" id="ARBA00022932"/>
    </source>
</evidence>
<comment type="catalytic activity">
    <reaction evidence="8">
        <text>DNA(n) + a 2'-deoxyribonucleoside 5'-triphosphate = DNA(n+1) + diphosphate</text>
        <dbReference type="Rhea" id="RHEA:22508"/>
        <dbReference type="Rhea" id="RHEA-COMP:17339"/>
        <dbReference type="Rhea" id="RHEA-COMP:17340"/>
        <dbReference type="ChEBI" id="CHEBI:33019"/>
        <dbReference type="ChEBI" id="CHEBI:61560"/>
        <dbReference type="ChEBI" id="CHEBI:173112"/>
        <dbReference type="EC" id="2.7.7.7"/>
    </reaction>
</comment>
<dbReference type="SUPFAM" id="SSF48019">
    <property type="entry name" value="post-AAA+ oligomerization domain-like"/>
    <property type="match status" value="1"/>
</dbReference>
<dbReference type="EC" id="2.7.7.7" evidence="1"/>
<sequence>MDALQFLAENKPLRTVRALYVLAGPDRFLKRLVLERLLARLAPEQGQEWSRSDYAGDSEHLAEVLTEVQTPALWGGRRLVVVDDADQFVSRYRETLEKLAGQHLAAVLILLVEKWASNTRLAKALPQDALILCETPKARQLVSWCQNRTASEYGKKLATEAAELLVELTGSDLGLLEQELAKLAVYVGEGQSITSEDVDKLVARNRMQTVWQILEALGRGQLSEALVILGRLLEQGEEPLAILGALSWQLRKVAQVAGLISQGLSEAQAVGRVGVQAWQRDRLLVLVRQLRERALRIYDWLVQTDLQIKSTHLPPRSALETLLVRLLPAASPGSASAPTARL</sequence>
<evidence type="ECO:0000259" key="9">
    <source>
        <dbReference type="Pfam" id="PF06144"/>
    </source>
</evidence>
<protein>
    <recommendedName>
        <fullName evidence="2">DNA polymerase III subunit delta</fullName>
        <ecNumber evidence="1">2.7.7.7</ecNumber>
    </recommendedName>
</protein>
<dbReference type="GO" id="GO:0003887">
    <property type="term" value="F:DNA-directed DNA polymerase activity"/>
    <property type="evidence" value="ECO:0007669"/>
    <property type="project" value="UniProtKB-KW"/>
</dbReference>
<dbReference type="InterPro" id="IPR048466">
    <property type="entry name" value="DNA_pol3_delta-like_C"/>
</dbReference>
<keyword evidence="4" id="KW-0548">Nucleotidyltransferase</keyword>
<dbReference type="GO" id="GO:0003677">
    <property type="term" value="F:DNA binding"/>
    <property type="evidence" value="ECO:0007669"/>
    <property type="project" value="InterPro"/>
</dbReference>
<keyword evidence="3" id="KW-0808">Transferase</keyword>
<accession>H5SBZ5</accession>
<feature type="domain" description="DNA polymerase III delta subunit-like C-terminal" evidence="10">
    <location>
        <begin position="208"/>
        <end position="325"/>
    </location>
</feature>
<dbReference type="SUPFAM" id="SSF52540">
    <property type="entry name" value="P-loop containing nucleoside triphosphate hydrolases"/>
    <property type="match status" value="1"/>
</dbReference>
<dbReference type="Gene3D" id="1.20.272.10">
    <property type="match status" value="1"/>
</dbReference>
<dbReference type="InterPro" id="IPR005790">
    <property type="entry name" value="DNA_polIII_delta"/>
</dbReference>
<evidence type="ECO:0000256" key="5">
    <source>
        <dbReference type="ARBA" id="ARBA00022705"/>
    </source>
</evidence>
<dbReference type="Gene3D" id="3.40.50.300">
    <property type="entry name" value="P-loop containing nucleotide triphosphate hydrolases"/>
    <property type="match status" value="1"/>
</dbReference>
<dbReference type="Pfam" id="PF06144">
    <property type="entry name" value="DNA_pol3_delta"/>
    <property type="match status" value="1"/>
</dbReference>
<dbReference type="Gene3D" id="1.10.8.60">
    <property type="match status" value="1"/>
</dbReference>
<name>H5SBZ5_9BACT</name>
<dbReference type="EMBL" id="AP011664">
    <property type="protein sequence ID" value="BAL53681.1"/>
    <property type="molecule type" value="Genomic_DNA"/>
</dbReference>